<organism evidence="8 9">
    <name type="scientific">Purpureocillium lavendulum</name>
    <dbReference type="NCBI Taxonomy" id="1247861"/>
    <lineage>
        <taxon>Eukaryota</taxon>
        <taxon>Fungi</taxon>
        <taxon>Dikarya</taxon>
        <taxon>Ascomycota</taxon>
        <taxon>Pezizomycotina</taxon>
        <taxon>Sordariomycetes</taxon>
        <taxon>Hypocreomycetidae</taxon>
        <taxon>Hypocreales</taxon>
        <taxon>Ophiocordycipitaceae</taxon>
        <taxon>Purpureocillium</taxon>
    </lineage>
</organism>
<protein>
    <submittedName>
        <fullName evidence="8">Origin recognition complex subunit 6 (ORC6)</fullName>
    </submittedName>
</protein>
<evidence type="ECO:0000256" key="1">
    <source>
        <dbReference type="ARBA" id="ARBA00004123"/>
    </source>
</evidence>
<evidence type="ECO:0000256" key="5">
    <source>
        <dbReference type="ARBA" id="ARBA00023242"/>
    </source>
</evidence>
<evidence type="ECO:0000313" key="9">
    <source>
        <dbReference type="Proteomes" id="UP001163105"/>
    </source>
</evidence>
<evidence type="ECO:0000256" key="6">
    <source>
        <dbReference type="SAM" id="MobiDB-lite"/>
    </source>
</evidence>
<dbReference type="AlphaFoldDB" id="A0AB34FKH4"/>
<dbReference type="Proteomes" id="UP001163105">
    <property type="component" value="Unassembled WGS sequence"/>
</dbReference>
<dbReference type="EMBL" id="JAQHRD010000006">
    <property type="protein sequence ID" value="KAJ6439587.1"/>
    <property type="molecule type" value="Genomic_DNA"/>
</dbReference>
<dbReference type="InterPro" id="IPR008721">
    <property type="entry name" value="ORC6_cyclin_first"/>
</dbReference>
<reference evidence="8" key="1">
    <citation type="submission" date="2023-01" db="EMBL/GenBank/DDBJ databases">
        <title>The growth and conidiation of Purpureocillium lavendulum are regulated by nitrogen source and histone H3K14 acetylation.</title>
        <authorList>
            <person name="Tang P."/>
            <person name="Han J."/>
            <person name="Zhang C."/>
            <person name="Tang P."/>
            <person name="Qi F."/>
            <person name="Zhang K."/>
            <person name="Liang L."/>
        </authorList>
    </citation>
    <scope>NUCLEOTIDE SEQUENCE</scope>
    <source>
        <strain evidence="8">YMF1.00683</strain>
    </source>
</reference>
<feature type="compositionally biased region" description="Polar residues" evidence="6">
    <location>
        <begin position="124"/>
        <end position="145"/>
    </location>
</feature>
<evidence type="ECO:0000256" key="2">
    <source>
        <dbReference type="ARBA" id="ARBA00010840"/>
    </source>
</evidence>
<keyword evidence="4" id="KW-0238">DNA-binding</keyword>
<keyword evidence="5" id="KW-0539">Nucleus</keyword>
<comment type="similarity">
    <text evidence="2">Belongs to the ORC6 family.</text>
</comment>
<dbReference type="Pfam" id="PF05460">
    <property type="entry name" value="ORC6"/>
    <property type="match status" value="1"/>
</dbReference>
<feature type="region of interest" description="Disordered" evidence="6">
    <location>
        <begin position="92"/>
        <end position="145"/>
    </location>
</feature>
<feature type="compositionally biased region" description="Polar residues" evidence="6">
    <location>
        <begin position="92"/>
        <end position="113"/>
    </location>
</feature>
<evidence type="ECO:0000256" key="3">
    <source>
        <dbReference type="ARBA" id="ARBA00022705"/>
    </source>
</evidence>
<dbReference type="GO" id="GO:0006260">
    <property type="term" value="P:DNA replication"/>
    <property type="evidence" value="ECO:0007669"/>
    <property type="project" value="UniProtKB-KW"/>
</dbReference>
<proteinExistence type="inferred from homology"/>
<keyword evidence="3" id="KW-0235">DNA replication</keyword>
<sequence length="364" mass="40078">MSKQIELALLSLMPAHGSELPPTLVELAGSLLAQSRNRASTLKAEEEVGRHYACANIACDRLKITLDLPPIEPRPPIPPRIYKRLYTHLNNVLPNRSSTSPTSKSRQLPSRGTPSKEASLAQFRPSQSGPETPSKSTGHGDSSTLNESLHAWIRPTIRYMGTEIGNRRLAPTVLAGVESIVTPGGRRVDDSWVTSHVTDLVAAVYFFVIMRARAMTSGEAIDREGYVPLRKEILALLGQARNEVPIKDLDEDEAWDGWKAVKPKDFDAAVAHVTDKGWLADDWYTGIVDVVNTTRETDMDRDGDQGADDESGAQLPARRADTMLQEKYDFLSDARQSEYAAWKDRMLARIGQAMTAGGAMELDS</sequence>
<dbReference type="GO" id="GO:0005664">
    <property type="term" value="C:nuclear origin of replication recognition complex"/>
    <property type="evidence" value="ECO:0007669"/>
    <property type="project" value="InterPro"/>
</dbReference>
<feature type="domain" description="ORC6 first cyclin-like" evidence="7">
    <location>
        <begin position="10"/>
        <end position="95"/>
    </location>
</feature>
<gene>
    <name evidence="8" type="primary">ORC6</name>
    <name evidence="8" type="ORF">O9K51_07477</name>
</gene>
<comment type="subcellular location">
    <subcellularLocation>
        <location evidence="1">Nucleus</location>
    </subcellularLocation>
</comment>
<dbReference type="GO" id="GO:0003677">
    <property type="term" value="F:DNA binding"/>
    <property type="evidence" value="ECO:0007669"/>
    <property type="project" value="UniProtKB-KW"/>
</dbReference>
<evidence type="ECO:0000313" key="8">
    <source>
        <dbReference type="EMBL" id="KAJ6439587.1"/>
    </source>
</evidence>
<comment type="caution">
    <text evidence="8">The sequence shown here is derived from an EMBL/GenBank/DDBJ whole genome shotgun (WGS) entry which is preliminary data.</text>
</comment>
<keyword evidence="9" id="KW-1185">Reference proteome</keyword>
<feature type="region of interest" description="Disordered" evidence="6">
    <location>
        <begin position="296"/>
        <end position="318"/>
    </location>
</feature>
<evidence type="ECO:0000256" key="4">
    <source>
        <dbReference type="ARBA" id="ARBA00023125"/>
    </source>
</evidence>
<accession>A0AB34FKH4</accession>
<name>A0AB34FKH4_9HYPO</name>
<evidence type="ECO:0000259" key="7">
    <source>
        <dbReference type="Pfam" id="PF05460"/>
    </source>
</evidence>